<proteinExistence type="predicted"/>
<sequence>MTSIVYPEINELSKTNATLEEEHGLNADNTTEYLVKGKAHDPSNNQWVKETDFHDLTPMRKGKTKI</sequence>
<dbReference type="Proteomes" id="UP000030755">
    <property type="component" value="Unassembled WGS sequence"/>
</dbReference>
<name>A0A075AZK7_ROZAC</name>
<keyword evidence="2" id="KW-1185">Reference proteome</keyword>
<dbReference type="AlphaFoldDB" id="A0A075AZK7"/>
<gene>
    <name evidence="1" type="ORF">O9G_005133</name>
</gene>
<dbReference type="HOGENOM" id="CLU_2832603_0_0_1"/>
<reference evidence="1 2" key="1">
    <citation type="journal article" date="2013" name="Curr. Biol.">
        <title>Shared signatures of parasitism and phylogenomics unite Cryptomycota and microsporidia.</title>
        <authorList>
            <person name="James T.Y."/>
            <person name="Pelin A."/>
            <person name="Bonen L."/>
            <person name="Ahrendt S."/>
            <person name="Sain D."/>
            <person name="Corradi N."/>
            <person name="Stajich J.E."/>
        </authorList>
    </citation>
    <scope>NUCLEOTIDE SEQUENCE [LARGE SCALE GENOMIC DNA]</scope>
    <source>
        <strain evidence="1 2">CSF55</strain>
    </source>
</reference>
<evidence type="ECO:0000313" key="1">
    <source>
        <dbReference type="EMBL" id="EPZ35687.1"/>
    </source>
</evidence>
<organism evidence="1 2">
    <name type="scientific">Rozella allomycis (strain CSF55)</name>
    <dbReference type="NCBI Taxonomy" id="988480"/>
    <lineage>
        <taxon>Eukaryota</taxon>
        <taxon>Fungi</taxon>
        <taxon>Fungi incertae sedis</taxon>
        <taxon>Cryptomycota</taxon>
        <taxon>Cryptomycota incertae sedis</taxon>
        <taxon>Rozella</taxon>
    </lineage>
</organism>
<accession>A0A075AZK7</accession>
<protein>
    <submittedName>
        <fullName evidence="1">Uncharacterized protein</fullName>
    </submittedName>
</protein>
<evidence type="ECO:0000313" key="2">
    <source>
        <dbReference type="Proteomes" id="UP000030755"/>
    </source>
</evidence>
<dbReference type="EMBL" id="KE560781">
    <property type="protein sequence ID" value="EPZ35687.1"/>
    <property type="molecule type" value="Genomic_DNA"/>
</dbReference>